<name>Q22KP6_TETTS</name>
<protein>
    <submittedName>
        <fullName evidence="2">Uncharacterized protein</fullName>
    </submittedName>
</protein>
<reference evidence="3" key="1">
    <citation type="journal article" date="2006" name="PLoS Biol.">
        <title>Macronuclear genome sequence of the ciliate Tetrahymena thermophila, a model eukaryote.</title>
        <authorList>
            <person name="Eisen J.A."/>
            <person name="Coyne R.S."/>
            <person name="Wu M."/>
            <person name="Wu D."/>
            <person name="Thiagarajan M."/>
            <person name="Wortman J.R."/>
            <person name="Badger J.H."/>
            <person name="Ren Q."/>
            <person name="Amedeo P."/>
            <person name="Jones K.M."/>
            <person name="Tallon L.J."/>
            <person name="Delcher A.L."/>
            <person name="Salzberg S.L."/>
            <person name="Silva J.C."/>
            <person name="Haas B.J."/>
            <person name="Majoros W.H."/>
            <person name="Farzad M."/>
            <person name="Carlton J.M."/>
            <person name="Smith R.K. Jr."/>
            <person name="Garg J."/>
            <person name="Pearlman R.E."/>
            <person name="Karrer K.M."/>
            <person name="Sun L."/>
            <person name="Manning G."/>
            <person name="Elde N.C."/>
            <person name="Turkewitz A.P."/>
            <person name="Asai D.J."/>
            <person name="Wilkes D.E."/>
            <person name="Wang Y."/>
            <person name="Cai H."/>
            <person name="Collins K."/>
            <person name="Stewart B.A."/>
            <person name="Lee S.R."/>
            <person name="Wilamowska K."/>
            <person name="Weinberg Z."/>
            <person name="Ruzzo W.L."/>
            <person name="Wloga D."/>
            <person name="Gaertig J."/>
            <person name="Frankel J."/>
            <person name="Tsao C.-C."/>
            <person name="Gorovsky M.A."/>
            <person name="Keeling P.J."/>
            <person name="Waller R.F."/>
            <person name="Patron N.J."/>
            <person name="Cherry J.M."/>
            <person name="Stover N.A."/>
            <person name="Krieger C.J."/>
            <person name="del Toro C."/>
            <person name="Ryder H.F."/>
            <person name="Williamson S.C."/>
            <person name="Barbeau R.A."/>
            <person name="Hamilton E.P."/>
            <person name="Orias E."/>
        </authorList>
    </citation>
    <scope>NUCLEOTIDE SEQUENCE [LARGE SCALE GENOMIC DNA]</scope>
    <source>
        <strain evidence="3">SB210</strain>
    </source>
</reference>
<feature type="region of interest" description="Disordered" evidence="1">
    <location>
        <begin position="643"/>
        <end position="673"/>
    </location>
</feature>
<dbReference type="InParanoid" id="Q22KP6"/>
<gene>
    <name evidence="2" type="ORF">TTHERM_00312350</name>
</gene>
<sequence length="778" mass="91451">MIFCSIQVKEINLKITSQAEDYIYLSQCVSSFFINKRIENEEFLTSSELLASYEFHKIKDEQSQMMRIGDYIIVLDSNFRFLKLQIKYDQTTMSKHDQFQIISGGSYELKMLKSNFNNQNNLLEQSFIKNKAKLQMIDSLNSSFVFILSGKKIYKVNLDNPIQSISQNNHLYYFQDKEYIDDVVYYQFDNQQQQTQAYFLIASQGSIYIYEFDLNNFQLRFLQQLKGLKNDQLQISMMYIYKDILLLVDQRNGLFFYGLPNNSNRKDFQRLSMYIEASDVIDIFISEQTIIVVESEESNSVRVIITEYFYNIENFRVFEVKEIAERYANYQNGFLTSSNFYFISNFAIHYITLFQNFSQSSKATSSVFDFNDFFFSQDKILTNSESVRIHNFLIIENYKNVSQPLLVGLESKKIHLFALEYSAPSVEIKFNYQQEDDKQEDQLDNNEVSSNLDTPNQENENGIEVQKNKQKGLKQITASCAVYDCSQYEKQIQTQLQNGMLSKEQIFTSIQNYNEHEILVFKDFCLITIQIDFSLQEKQSWILGLLGNSFLLYGLLSSFLSVPFSYLLVKYLFQLKLKCKVIDIKNCPESKYQQYKKNTLTKQENNKVYKFKREKIQNSPQKLSEKNQSEKYDILENEQIAPNQLNSKTRTKKQGIQSQFYQSSIGQKQTHNYSASDYHKKDINLGQINFLKEKVKLSEKEKLNKIKEQSNQNGQKSTAQQNHLFQKTIKEKQKSSADQNIAQENNKQLGSQIMITENIKTETDELQYFKVTKLTHDD</sequence>
<feature type="compositionally biased region" description="Polar residues" evidence="1">
    <location>
        <begin position="448"/>
        <end position="460"/>
    </location>
</feature>
<keyword evidence="3" id="KW-1185">Reference proteome</keyword>
<organism evidence="2 3">
    <name type="scientific">Tetrahymena thermophila (strain SB210)</name>
    <dbReference type="NCBI Taxonomy" id="312017"/>
    <lineage>
        <taxon>Eukaryota</taxon>
        <taxon>Sar</taxon>
        <taxon>Alveolata</taxon>
        <taxon>Ciliophora</taxon>
        <taxon>Intramacronucleata</taxon>
        <taxon>Oligohymenophorea</taxon>
        <taxon>Hymenostomatida</taxon>
        <taxon>Tetrahymenina</taxon>
        <taxon>Tetrahymenidae</taxon>
        <taxon>Tetrahymena</taxon>
    </lineage>
</organism>
<proteinExistence type="predicted"/>
<dbReference type="KEGG" id="tet:TTHERM_00312350"/>
<dbReference type="RefSeq" id="XP_001033416.2">
    <property type="nucleotide sequence ID" value="XM_001033416.2"/>
</dbReference>
<dbReference type="AlphaFoldDB" id="Q22KP6"/>
<evidence type="ECO:0000313" key="2">
    <source>
        <dbReference type="EMBL" id="EAR85753.2"/>
    </source>
</evidence>
<evidence type="ECO:0000256" key="1">
    <source>
        <dbReference type="SAM" id="MobiDB-lite"/>
    </source>
</evidence>
<dbReference type="HOGENOM" id="CLU_401451_0_0_1"/>
<dbReference type="Proteomes" id="UP000009168">
    <property type="component" value="Unassembled WGS sequence"/>
</dbReference>
<accession>Q22KP6</accession>
<dbReference type="GeneID" id="7846467"/>
<feature type="region of interest" description="Disordered" evidence="1">
    <location>
        <begin position="436"/>
        <end position="462"/>
    </location>
</feature>
<evidence type="ECO:0000313" key="3">
    <source>
        <dbReference type="Proteomes" id="UP000009168"/>
    </source>
</evidence>
<dbReference type="EMBL" id="GG662498">
    <property type="protein sequence ID" value="EAR85753.2"/>
    <property type="molecule type" value="Genomic_DNA"/>
</dbReference>